<dbReference type="OrthoDB" id="5988093at2759"/>
<name>A0A8S3VG48_MYTED</name>
<dbReference type="AlphaFoldDB" id="A0A8S3VG48"/>
<comment type="caution">
    <text evidence="1">The sequence shown here is derived from an EMBL/GenBank/DDBJ whole genome shotgun (WGS) entry which is preliminary data.</text>
</comment>
<keyword evidence="2" id="KW-1185">Reference proteome</keyword>
<reference evidence="1" key="1">
    <citation type="submission" date="2021-03" db="EMBL/GenBank/DDBJ databases">
        <authorList>
            <person name="Bekaert M."/>
        </authorList>
    </citation>
    <scope>NUCLEOTIDE SEQUENCE</scope>
</reference>
<dbReference type="EMBL" id="CAJPWZ010003308">
    <property type="protein sequence ID" value="CAG2256648.1"/>
    <property type="molecule type" value="Genomic_DNA"/>
</dbReference>
<evidence type="ECO:0000313" key="2">
    <source>
        <dbReference type="Proteomes" id="UP000683360"/>
    </source>
</evidence>
<accession>A0A8S3VG48</accession>
<protein>
    <submittedName>
        <fullName evidence="1">Uncharacterized protein</fullName>
    </submittedName>
</protein>
<gene>
    <name evidence="1" type="ORF">MEDL_67967</name>
</gene>
<evidence type="ECO:0000313" key="1">
    <source>
        <dbReference type="EMBL" id="CAG2256648.1"/>
    </source>
</evidence>
<organism evidence="1 2">
    <name type="scientific">Mytilus edulis</name>
    <name type="common">Blue mussel</name>
    <dbReference type="NCBI Taxonomy" id="6550"/>
    <lineage>
        <taxon>Eukaryota</taxon>
        <taxon>Metazoa</taxon>
        <taxon>Spiralia</taxon>
        <taxon>Lophotrochozoa</taxon>
        <taxon>Mollusca</taxon>
        <taxon>Bivalvia</taxon>
        <taxon>Autobranchia</taxon>
        <taxon>Pteriomorphia</taxon>
        <taxon>Mytilida</taxon>
        <taxon>Mytiloidea</taxon>
        <taxon>Mytilidae</taxon>
        <taxon>Mytilinae</taxon>
        <taxon>Mytilus</taxon>
    </lineage>
</organism>
<proteinExistence type="predicted"/>
<sequence length="208" mass="23896">MEEKPSTSGGIKRFIPQELQDEMDEIVSKRSTSNRYSYIMLQTNCDYTLKLKFRVEKIKTILFSTAAKPADLDENQKKWLVVGICLHSVISQALRSYVVPILTKLCYKLSVNHRLETQTFPTHLQKHPLTNKASLNYEAVNNNKVKHGNYKQRYDYKIKSVVDLSKLFLQTHMAHYTGFDDTCDSSALLGLIINIDQFDPVVKSVAMM</sequence>
<dbReference type="Proteomes" id="UP000683360">
    <property type="component" value="Unassembled WGS sequence"/>
</dbReference>